<dbReference type="SUPFAM" id="SSF48113">
    <property type="entry name" value="Heme-dependent peroxidases"/>
    <property type="match status" value="1"/>
</dbReference>
<evidence type="ECO:0000256" key="3">
    <source>
        <dbReference type="ARBA" id="ARBA00023180"/>
    </source>
</evidence>
<dbReference type="InterPro" id="IPR037120">
    <property type="entry name" value="Haem_peroxidase_sf_animal"/>
</dbReference>
<keyword evidence="6" id="KW-1185">Reference proteome</keyword>
<dbReference type="PANTHER" id="PTHR11475:SF4">
    <property type="entry name" value="CHORION PEROXIDASE"/>
    <property type="match status" value="1"/>
</dbReference>
<comment type="subcellular location">
    <subcellularLocation>
        <location evidence="1">Secreted</location>
    </subcellularLocation>
</comment>
<feature type="chain" id="PRO_5022753109" evidence="4">
    <location>
        <begin position="19"/>
        <end position="554"/>
    </location>
</feature>
<gene>
    <name evidence="5" type="ORF">Pla123a_30790</name>
</gene>
<dbReference type="GO" id="GO:0005576">
    <property type="term" value="C:extracellular region"/>
    <property type="evidence" value="ECO:0007669"/>
    <property type="project" value="UniProtKB-SubCell"/>
</dbReference>
<name>A0A5C5YL97_9BACT</name>
<evidence type="ECO:0000313" key="5">
    <source>
        <dbReference type="EMBL" id="TWT75569.1"/>
    </source>
</evidence>
<dbReference type="PROSITE" id="PS50292">
    <property type="entry name" value="PEROXIDASE_3"/>
    <property type="match status" value="1"/>
</dbReference>
<protein>
    <submittedName>
        <fullName evidence="5">Peroxidase</fullName>
    </submittedName>
</protein>
<dbReference type="EMBL" id="SJPO01000007">
    <property type="protein sequence ID" value="TWT75569.1"/>
    <property type="molecule type" value="Genomic_DNA"/>
</dbReference>
<comment type="caution">
    <text evidence="5">The sequence shown here is derived from an EMBL/GenBank/DDBJ whole genome shotgun (WGS) entry which is preliminary data.</text>
</comment>
<keyword evidence="5" id="KW-0575">Peroxidase</keyword>
<dbReference type="PRINTS" id="PR00457">
    <property type="entry name" value="ANPEROXIDASE"/>
</dbReference>
<proteinExistence type="predicted"/>
<evidence type="ECO:0000256" key="4">
    <source>
        <dbReference type="SAM" id="SignalP"/>
    </source>
</evidence>
<dbReference type="RefSeq" id="WP_197527995.1">
    <property type="nucleotide sequence ID" value="NZ_SJPO01000007.1"/>
</dbReference>
<keyword evidence="3" id="KW-0325">Glycoprotein</keyword>
<dbReference type="InterPro" id="IPR010255">
    <property type="entry name" value="Haem_peroxidase_sf"/>
</dbReference>
<dbReference type="InterPro" id="IPR019791">
    <property type="entry name" value="Haem_peroxidase_animal"/>
</dbReference>
<dbReference type="CDD" id="cd09822">
    <property type="entry name" value="peroxinectin_like_bacterial"/>
    <property type="match status" value="1"/>
</dbReference>
<sequence length="554" mass="59676" precursor="true">MKALTVAALLATQMLASASAVEYRTFDGSYNNLSSAATSQWGAAGSELLRMAPADYRGDAAFGSAVDSRGRLSGREISNLLVSQTTTVGNIRGMTSGVWQWGQFLDHDIDFTPGGGAEVTVMMSPADPYGMTMIPFSRSDHVHDAALDRQQINHITSYIDASNVYGSDATRASALREYSGGRLKSSGGGLLLPTNDMAGLGALDNDNQGPETTLFVAGDIRANEQLGLTSMHTLFMREHNRLADTLSATHAGDATWDDERIYQTARRIVGAEIQAITYNEFLPALLGSYAPAAADYAYDAGVNATIANEFSTSFFRVGHSMLPNEIKLSSDYGASAGSISLAEAFFTPSRIINSPDMVEDVMMGLMMQQSQEIDTQMVDSVRNFLFAPTGQMGLDLAALNIQRGRDHGLPDYNTLRQAYGLSAVTSFADITSDSNLQSILAQVYGGVDNIDPWVGALSEDHLSGASLGPLMTVALIEQFSRLRDGDRFFFAGDAFLQSNEVAAMVDFSNLSMMDLLDWNMAMSGMPANFFMIPEPASLWLALAALALPARRRVF</sequence>
<keyword evidence="4" id="KW-0732">Signal</keyword>
<dbReference type="GO" id="GO:0006979">
    <property type="term" value="P:response to oxidative stress"/>
    <property type="evidence" value="ECO:0007669"/>
    <property type="project" value="InterPro"/>
</dbReference>
<dbReference type="Pfam" id="PF03098">
    <property type="entry name" value="An_peroxidase"/>
    <property type="match status" value="1"/>
</dbReference>
<keyword evidence="5" id="KW-0560">Oxidoreductase</keyword>
<dbReference type="PANTHER" id="PTHR11475">
    <property type="entry name" value="OXIDASE/PEROXIDASE"/>
    <property type="match status" value="1"/>
</dbReference>
<evidence type="ECO:0000313" key="6">
    <source>
        <dbReference type="Proteomes" id="UP000318478"/>
    </source>
</evidence>
<organism evidence="5 6">
    <name type="scientific">Posidoniimonas polymericola</name>
    <dbReference type="NCBI Taxonomy" id="2528002"/>
    <lineage>
        <taxon>Bacteria</taxon>
        <taxon>Pseudomonadati</taxon>
        <taxon>Planctomycetota</taxon>
        <taxon>Planctomycetia</taxon>
        <taxon>Pirellulales</taxon>
        <taxon>Lacipirellulaceae</taxon>
        <taxon>Posidoniimonas</taxon>
    </lineage>
</organism>
<dbReference type="Proteomes" id="UP000318478">
    <property type="component" value="Unassembled WGS sequence"/>
</dbReference>
<dbReference type="AlphaFoldDB" id="A0A5C5YL97"/>
<keyword evidence="2" id="KW-0964">Secreted</keyword>
<dbReference type="GO" id="GO:0004601">
    <property type="term" value="F:peroxidase activity"/>
    <property type="evidence" value="ECO:0007669"/>
    <property type="project" value="UniProtKB-KW"/>
</dbReference>
<evidence type="ECO:0000256" key="1">
    <source>
        <dbReference type="ARBA" id="ARBA00004613"/>
    </source>
</evidence>
<reference evidence="5 6" key="1">
    <citation type="submission" date="2019-02" db="EMBL/GenBank/DDBJ databases">
        <title>Deep-cultivation of Planctomycetes and their phenomic and genomic characterization uncovers novel biology.</title>
        <authorList>
            <person name="Wiegand S."/>
            <person name="Jogler M."/>
            <person name="Boedeker C."/>
            <person name="Pinto D."/>
            <person name="Vollmers J."/>
            <person name="Rivas-Marin E."/>
            <person name="Kohn T."/>
            <person name="Peeters S.H."/>
            <person name="Heuer A."/>
            <person name="Rast P."/>
            <person name="Oberbeckmann S."/>
            <person name="Bunk B."/>
            <person name="Jeske O."/>
            <person name="Meyerdierks A."/>
            <person name="Storesund J.E."/>
            <person name="Kallscheuer N."/>
            <person name="Luecker S."/>
            <person name="Lage O.M."/>
            <person name="Pohl T."/>
            <person name="Merkel B.J."/>
            <person name="Hornburger P."/>
            <person name="Mueller R.-W."/>
            <person name="Bruemmer F."/>
            <person name="Labrenz M."/>
            <person name="Spormann A.M."/>
            <person name="Op Den Camp H."/>
            <person name="Overmann J."/>
            <person name="Amann R."/>
            <person name="Jetten M.S.M."/>
            <person name="Mascher T."/>
            <person name="Medema M.H."/>
            <person name="Devos D.P."/>
            <person name="Kaster A.-K."/>
            <person name="Ovreas L."/>
            <person name="Rohde M."/>
            <person name="Galperin M.Y."/>
            <person name="Jogler C."/>
        </authorList>
    </citation>
    <scope>NUCLEOTIDE SEQUENCE [LARGE SCALE GENOMIC DNA]</scope>
    <source>
        <strain evidence="5 6">Pla123a</strain>
    </source>
</reference>
<feature type="signal peptide" evidence="4">
    <location>
        <begin position="1"/>
        <end position="18"/>
    </location>
</feature>
<accession>A0A5C5YL97</accession>
<dbReference type="Gene3D" id="1.10.640.10">
    <property type="entry name" value="Haem peroxidase domain superfamily, animal type"/>
    <property type="match status" value="1"/>
</dbReference>
<evidence type="ECO:0000256" key="2">
    <source>
        <dbReference type="ARBA" id="ARBA00022525"/>
    </source>
</evidence>
<dbReference type="GO" id="GO:0020037">
    <property type="term" value="F:heme binding"/>
    <property type="evidence" value="ECO:0007669"/>
    <property type="project" value="InterPro"/>
</dbReference>